<proteinExistence type="predicted"/>
<dbReference type="Proteomes" id="UP000789901">
    <property type="component" value="Unassembled WGS sequence"/>
</dbReference>
<evidence type="ECO:0000313" key="2">
    <source>
        <dbReference type="Proteomes" id="UP000789901"/>
    </source>
</evidence>
<sequence>RLKAKKSKNQVEIKAFLNDIDIEVLYEQLPEITDENFSKIELKFENLIQNSDLSKI</sequence>
<gene>
    <name evidence="1" type="ORF">GMARGA_LOCUS11404</name>
</gene>
<evidence type="ECO:0000313" key="1">
    <source>
        <dbReference type="EMBL" id="CAG8689246.1"/>
    </source>
</evidence>
<name>A0ABN7UXS2_GIGMA</name>
<keyword evidence="2" id="KW-1185">Reference proteome</keyword>
<protein>
    <submittedName>
        <fullName evidence="1">9674_t:CDS:1</fullName>
    </submittedName>
</protein>
<dbReference type="EMBL" id="CAJVQB010006668">
    <property type="protein sequence ID" value="CAG8689246.1"/>
    <property type="molecule type" value="Genomic_DNA"/>
</dbReference>
<accession>A0ABN7UXS2</accession>
<reference evidence="1 2" key="1">
    <citation type="submission" date="2021-06" db="EMBL/GenBank/DDBJ databases">
        <authorList>
            <person name="Kallberg Y."/>
            <person name="Tangrot J."/>
            <person name="Rosling A."/>
        </authorList>
    </citation>
    <scope>NUCLEOTIDE SEQUENCE [LARGE SCALE GENOMIC DNA]</scope>
    <source>
        <strain evidence="1 2">120-4 pot B 10/14</strain>
    </source>
</reference>
<comment type="caution">
    <text evidence="1">The sequence shown here is derived from an EMBL/GenBank/DDBJ whole genome shotgun (WGS) entry which is preliminary data.</text>
</comment>
<feature type="non-terminal residue" evidence="1">
    <location>
        <position position="1"/>
    </location>
</feature>
<organism evidence="1 2">
    <name type="scientific">Gigaspora margarita</name>
    <dbReference type="NCBI Taxonomy" id="4874"/>
    <lineage>
        <taxon>Eukaryota</taxon>
        <taxon>Fungi</taxon>
        <taxon>Fungi incertae sedis</taxon>
        <taxon>Mucoromycota</taxon>
        <taxon>Glomeromycotina</taxon>
        <taxon>Glomeromycetes</taxon>
        <taxon>Diversisporales</taxon>
        <taxon>Gigasporaceae</taxon>
        <taxon>Gigaspora</taxon>
    </lineage>
</organism>